<dbReference type="Pfam" id="PF08545">
    <property type="entry name" value="ACP_syn_III"/>
    <property type="match status" value="1"/>
</dbReference>
<evidence type="ECO:0000256" key="6">
    <source>
        <dbReference type="ARBA" id="ARBA00023098"/>
    </source>
</evidence>
<gene>
    <name evidence="10" type="ORF">LCGC14_1990190</name>
</gene>
<dbReference type="PANTHER" id="PTHR43091">
    <property type="entry name" value="3-OXOACYL-[ACYL-CARRIER-PROTEIN] SYNTHASE"/>
    <property type="match status" value="1"/>
</dbReference>
<dbReference type="GO" id="GO:0006633">
    <property type="term" value="P:fatty acid biosynthetic process"/>
    <property type="evidence" value="ECO:0007669"/>
    <property type="project" value="UniProtKB-KW"/>
</dbReference>
<dbReference type="CDD" id="cd00830">
    <property type="entry name" value="KAS_III"/>
    <property type="match status" value="1"/>
</dbReference>
<evidence type="ECO:0000256" key="7">
    <source>
        <dbReference type="ARBA" id="ARBA00023160"/>
    </source>
</evidence>
<dbReference type="EMBL" id="LAZR01022430">
    <property type="protein sequence ID" value="KKL81894.1"/>
    <property type="molecule type" value="Genomic_DNA"/>
</dbReference>
<evidence type="ECO:0000256" key="5">
    <source>
        <dbReference type="ARBA" id="ARBA00022832"/>
    </source>
</evidence>
<dbReference type="NCBIfam" id="NF006829">
    <property type="entry name" value="PRK09352.1"/>
    <property type="match status" value="1"/>
</dbReference>
<dbReference type="InterPro" id="IPR004655">
    <property type="entry name" value="FabH"/>
</dbReference>
<feature type="non-terminal residue" evidence="10">
    <location>
        <position position="298"/>
    </location>
</feature>
<comment type="caution">
    <text evidence="10">The sequence shown here is derived from an EMBL/GenBank/DDBJ whole genome shotgun (WGS) entry which is preliminary data.</text>
</comment>
<evidence type="ECO:0000259" key="9">
    <source>
        <dbReference type="Pfam" id="PF08545"/>
    </source>
</evidence>
<dbReference type="InterPro" id="IPR013747">
    <property type="entry name" value="ACP_syn_III_C"/>
</dbReference>
<comment type="similarity">
    <text evidence="2">Belongs to the thiolase-like superfamily. FabH family.</text>
</comment>
<evidence type="ECO:0000256" key="1">
    <source>
        <dbReference type="ARBA" id="ARBA00005189"/>
    </source>
</evidence>
<keyword evidence="4" id="KW-0808">Transferase</keyword>
<keyword evidence="5" id="KW-0276">Fatty acid metabolism</keyword>
<name>A0A0F9F649_9ZZZZ</name>
<keyword evidence="3" id="KW-0444">Lipid biosynthesis</keyword>
<dbReference type="Gene3D" id="3.40.47.10">
    <property type="match status" value="1"/>
</dbReference>
<evidence type="ECO:0000259" key="8">
    <source>
        <dbReference type="Pfam" id="PF08541"/>
    </source>
</evidence>
<dbReference type="Pfam" id="PF08541">
    <property type="entry name" value="ACP_syn_III_C"/>
    <property type="match status" value="1"/>
</dbReference>
<evidence type="ECO:0000256" key="2">
    <source>
        <dbReference type="ARBA" id="ARBA00008642"/>
    </source>
</evidence>
<keyword evidence="6" id="KW-0443">Lipid metabolism</keyword>
<dbReference type="PANTHER" id="PTHR43091:SF1">
    <property type="entry name" value="BETA-KETOACYL-[ACYL-CARRIER-PROTEIN] SYNTHASE III, CHLOROPLASTIC"/>
    <property type="match status" value="1"/>
</dbReference>
<keyword evidence="7" id="KW-0275">Fatty acid biosynthesis</keyword>
<dbReference type="InterPro" id="IPR016039">
    <property type="entry name" value="Thiolase-like"/>
</dbReference>
<feature type="domain" description="Beta-ketoacyl-[acyl-carrier-protein] synthase III C-terminal" evidence="8">
    <location>
        <begin position="239"/>
        <end position="298"/>
    </location>
</feature>
<comment type="pathway">
    <text evidence="1">Lipid metabolism.</text>
</comment>
<proteinExistence type="inferred from homology"/>
<dbReference type="GO" id="GO:0004315">
    <property type="term" value="F:3-oxoacyl-[acyl-carrier-protein] synthase activity"/>
    <property type="evidence" value="ECO:0007669"/>
    <property type="project" value="InterPro"/>
</dbReference>
<evidence type="ECO:0000313" key="10">
    <source>
        <dbReference type="EMBL" id="KKL81894.1"/>
    </source>
</evidence>
<sequence>MAAINVMIKSTGSYLPEKVLSNKDLENIVDTTDEWITTRTGIKTRRLAAEDEATSDLAFEAAKVALQRAEISPEEVDLIIVGTISPDNFFPSTGCLVQNKLGAKNAVAMDINAACSGYLFSLVIASRLLDGGNYKNALIIGAEKLSSFVNWEDRATCVLFADGAGASVLVPSNGESRLLAFDLGSDGSYGKDLLVPAGGSRQPATIETVEQKLHSIVMNGNAIFKIAVNKMRETFTKSMEKAGVTVDDISLVIPHQANLRIIESLRNFLKLPKEKVFVNIEKYGNTSAASIGIALDEA</sequence>
<dbReference type="HAMAP" id="MF_01815">
    <property type="entry name" value="FabH"/>
    <property type="match status" value="1"/>
</dbReference>
<protein>
    <recommendedName>
        <fullName evidence="11">Beta-ketoacyl-[acyl-carrier-protein] synthase III N-terminal domain-containing protein</fullName>
    </recommendedName>
</protein>
<dbReference type="InterPro" id="IPR013751">
    <property type="entry name" value="ACP_syn_III_N"/>
</dbReference>
<evidence type="ECO:0008006" key="11">
    <source>
        <dbReference type="Google" id="ProtNLM"/>
    </source>
</evidence>
<dbReference type="SUPFAM" id="SSF53901">
    <property type="entry name" value="Thiolase-like"/>
    <property type="match status" value="1"/>
</dbReference>
<dbReference type="AlphaFoldDB" id="A0A0F9F649"/>
<reference evidence="10" key="1">
    <citation type="journal article" date="2015" name="Nature">
        <title>Complex archaea that bridge the gap between prokaryotes and eukaryotes.</title>
        <authorList>
            <person name="Spang A."/>
            <person name="Saw J.H."/>
            <person name="Jorgensen S.L."/>
            <person name="Zaremba-Niedzwiedzka K."/>
            <person name="Martijn J."/>
            <person name="Lind A.E."/>
            <person name="van Eijk R."/>
            <person name="Schleper C."/>
            <person name="Guy L."/>
            <person name="Ettema T.J."/>
        </authorList>
    </citation>
    <scope>NUCLEOTIDE SEQUENCE</scope>
</reference>
<organism evidence="10">
    <name type="scientific">marine sediment metagenome</name>
    <dbReference type="NCBI Taxonomy" id="412755"/>
    <lineage>
        <taxon>unclassified sequences</taxon>
        <taxon>metagenomes</taxon>
        <taxon>ecological metagenomes</taxon>
    </lineage>
</organism>
<evidence type="ECO:0000256" key="4">
    <source>
        <dbReference type="ARBA" id="ARBA00022679"/>
    </source>
</evidence>
<evidence type="ECO:0000256" key="3">
    <source>
        <dbReference type="ARBA" id="ARBA00022516"/>
    </source>
</evidence>
<feature type="domain" description="Beta-ketoacyl-[acyl-carrier-protein] synthase III N-terminal" evidence="9">
    <location>
        <begin position="109"/>
        <end position="187"/>
    </location>
</feature>
<accession>A0A0F9F649</accession>
<dbReference type="NCBIfam" id="TIGR00747">
    <property type="entry name" value="fabH"/>
    <property type="match status" value="1"/>
</dbReference>